<dbReference type="GO" id="GO:0003700">
    <property type="term" value="F:DNA-binding transcription factor activity"/>
    <property type="evidence" value="ECO:0007669"/>
    <property type="project" value="InterPro"/>
</dbReference>
<dbReference type="SUPFAM" id="SSF53850">
    <property type="entry name" value="Periplasmic binding protein-like II"/>
    <property type="match status" value="1"/>
</dbReference>
<dbReference type="InterPro" id="IPR000847">
    <property type="entry name" value="LysR_HTH_N"/>
</dbReference>
<dbReference type="InterPro" id="IPR036388">
    <property type="entry name" value="WH-like_DNA-bd_sf"/>
</dbReference>
<dbReference type="Proteomes" id="UP000217154">
    <property type="component" value="Chromosome"/>
</dbReference>
<feature type="domain" description="HTH lysR-type" evidence="5">
    <location>
        <begin position="36"/>
        <end position="93"/>
    </location>
</feature>
<dbReference type="InterPro" id="IPR005119">
    <property type="entry name" value="LysR_subst-bd"/>
</dbReference>
<evidence type="ECO:0000259" key="5">
    <source>
        <dbReference type="PROSITE" id="PS50931"/>
    </source>
</evidence>
<dbReference type="Gene3D" id="1.10.10.10">
    <property type="entry name" value="Winged helix-like DNA-binding domain superfamily/Winged helix DNA-binding domain"/>
    <property type="match status" value="1"/>
</dbReference>
<protein>
    <submittedName>
        <fullName evidence="6">LysR family transcriptional regulator</fullName>
    </submittedName>
</protein>
<dbReference type="EMBL" id="CP023284">
    <property type="protein sequence ID" value="ATA54164.1"/>
    <property type="molecule type" value="Genomic_DNA"/>
</dbReference>
<dbReference type="KEGG" id="vbo:CKY39_13735"/>
<dbReference type="InterPro" id="IPR036390">
    <property type="entry name" value="WH_DNA-bd_sf"/>
</dbReference>
<dbReference type="CDD" id="cd08417">
    <property type="entry name" value="PBP2_Nitroaromatics_like"/>
    <property type="match status" value="1"/>
</dbReference>
<evidence type="ECO:0000256" key="1">
    <source>
        <dbReference type="ARBA" id="ARBA00009437"/>
    </source>
</evidence>
<dbReference type="InterPro" id="IPR037402">
    <property type="entry name" value="YidZ_PBP2"/>
</dbReference>
<evidence type="ECO:0000256" key="3">
    <source>
        <dbReference type="ARBA" id="ARBA00023125"/>
    </source>
</evidence>
<keyword evidence="3" id="KW-0238">DNA-binding</keyword>
<evidence type="ECO:0000313" key="7">
    <source>
        <dbReference type="Proteomes" id="UP000217154"/>
    </source>
</evidence>
<dbReference type="SUPFAM" id="SSF46785">
    <property type="entry name" value="Winged helix' DNA-binding domain"/>
    <property type="match status" value="1"/>
</dbReference>
<evidence type="ECO:0000313" key="6">
    <source>
        <dbReference type="EMBL" id="ATA54164.1"/>
    </source>
</evidence>
<dbReference type="InterPro" id="IPR050389">
    <property type="entry name" value="LysR-type_TF"/>
</dbReference>
<accession>A0A250DIS4</accession>
<sequence>MRAIGFVMTHAGFPVAPRGAIHAPPRQDMSMKLQDLDLHLLRAFDALLRERHVTRAAERLGMSQSSMSVSLAKLRDLFGDELLMRSGSGWMPTELALVLWPRVQDAIGALERVLEAPSFDAATATTTFRLIVIDYIDLLMMPAVMRRIRQEAPGVKLHVLQTNPHHFGEMMAAGELDLALTYFPGAPDYLKGRKLFSDRFLGLCASSHPVLSQTLDVAGFCALPHVTIELDAAQIYNVQIDAALEPHGLRRRVRMIKPSFLALPFVLETSDMVASVPARLARRMTRMATVSLFDIPLELPLFDVRMLWHPRTDHSPAHEWLRGLMLACAREA</sequence>
<gene>
    <name evidence="6" type="ORF">CKY39_13735</name>
</gene>
<dbReference type="Gene3D" id="3.40.190.10">
    <property type="entry name" value="Periplasmic binding protein-like II"/>
    <property type="match status" value="2"/>
</dbReference>
<dbReference type="AlphaFoldDB" id="A0A250DIS4"/>
<dbReference type="PANTHER" id="PTHR30118">
    <property type="entry name" value="HTH-TYPE TRANSCRIPTIONAL REGULATOR LEUO-RELATED"/>
    <property type="match status" value="1"/>
</dbReference>
<evidence type="ECO:0000256" key="4">
    <source>
        <dbReference type="ARBA" id="ARBA00023163"/>
    </source>
</evidence>
<reference evidence="6 7" key="1">
    <citation type="submission" date="2017-09" db="EMBL/GenBank/DDBJ databases">
        <title>The diverse metabolic capabilities of V. boronicumulans make it an excellent choice for continued studies on novel biodegradation.</title>
        <authorList>
            <person name="Sun S."/>
        </authorList>
    </citation>
    <scope>NUCLEOTIDE SEQUENCE [LARGE SCALE GENOMIC DNA]</scope>
    <source>
        <strain evidence="6 7">J1</strain>
    </source>
</reference>
<dbReference type="GO" id="GO:0003677">
    <property type="term" value="F:DNA binding"/>
    <property type="evidence" value="ECO:0007669"/>
    <property type="project" value="UniProtKB-KW"/>
</dbReference>
<dbReference type="Pfam" id="PF03466">
    <property type="entry name" value="LysR_substrate"/>
    <property type="match status" value="1"/>
</dbReference>
<comment type="similarity">
    <text evidence="1">Belongs to the LysR transcriptional regulatory family.</text>
</comment>
<dbReference type="PROSITE" id="PS50931">
    <property type="entry name" value="HTH_LYSR"/>
    <property type="match status" value="1"/>
</dbReference>
<name>A0A250DIS4_9BURK</name>
<keyword evidence="2" id="KW-0805">Transcription regulation</keyword>
<keyword evidence="4" id="KW-0804">Transcription</keyword>
<organism evidence="6 7">
    <name type="scientific">Variovorax boronicumulans</name>
    <dbReference type="NCBI Taxonomy" id="436515"/>
    <lineage>
        <taxon>Bacteria</taxon>
        <taxon>Pseudomonadati</taxon>
        <taxon>Pseudomonadota</taxon>
        <taxon>Betaproteobacteria</taxon>
        <taxon>Burkholderiales</taxon>
        <taxon>Comamonadaceae</taxon>
        <taxon>Variovorax</taxon>
    </lineage>
</organism>
<proteinExistence type="inferred from homology"/>
<dbReference type="PRINTS" id="PR00039">
    <property type="entry name" value="HTHLYSR"/>
</dbReference>
<evidence type="ECO:0000256" key="2">
    <source>
        <dbReference type="ARBA" id="ARBA00023015"/>
    </source>
</evidence>
<dbReference type="Pfam" id="PF00126">
    <property type="entry name" value="HTH_1"/>
    <property type="match status" value="1"/>
</dbReference>
<dbReference type="PANTHER" id="PTHR30118:SF15">
    <property type="entry name" value="TRANSCRIPTIONAL REGULATORY PROTEIN"/>
    <property type="match status" value="1"/>
</dbReference>